<dbReference type="RefSeq" id="WP_188532360.1">
    <property type="nucleotide sequence ID" value="NZ_BMGR01000012.1"/>
</dbReference>
<keyword evidence="2" id="KW-1185">Reference proteome</keyword>
<sequence>MMLSEAIRWFVGEWQFIPGQSKYEMGILPKQARYRIEPAGDGLSFTAEWVTPADKAYQVTYQSIPDGKPYPYDNPSLADTISTNLIDPHTLDTAVIKDHIIVSYARRTLSNDGRLMTVTQSGFTADGRSFDNLSVYKKAERQQSSASL</sequence>
<organism evidence="1 2">
    <name type="scientific">Paenibacillus abyssi</name>
    <dbReference type="NCBI Taxonomy" id="1340531"/>
    <lineage>
        <taxon>Bacteria</taxon>
        <taxon>Bacillati</taxon>
        <taxon>Bacillota</taxon>
        <taxon>Bacilli</taxon>
        <taxon>Bacillales</taxon>
        <taxon>Paenibacillaceae</taxon>
        <taxon>Paenibacillus</taxon>
    </lineage>
</organism>
<dbReference type="AlphaFoldDB" id="A0A917FZ83"/>
<comment type="caution">
    <text evidence="1">The sequence shown here is derived from an EMBL/GenBank/DDBJ whole genome shotgun (WGS) entry which is preliminary data.</text>
</comment>
<dbReference type="Proteomes" id="UP000644756">
    <property type="component" value="Unassembled WGS sequence"/>
</dbReference>
<proteinExistence type="predicted"/>
<evidence type="ECO:0000313" key="2">
    <source>
        <dbReference type="Proteomes" id="UP000644756"/>
    </source>
</evidence>
<gene>
    <name evidence="1" type="ORF">GCM10010916_34870</name>
</gene>
<accession>A0A917FZ83</accession>
<protein>
    <submittedName>
        <fullName evidence="1">Uncharacterized protein</fullName>
    </submittedName>
</protein>
<dbReference type="EMBL" id="BMGR01000012">
    <property type="protein sequence ID" value="GGG14968.1"/>
    <property type="molecule type" value="Genomic_DNA"/>
</dbReference>
<name>A0A917FZ83_9BACL</name>
<reference evidence="1" key="1">
    <citation type="journal article" date="2014" name="Int. J. Syst. Evol. Microbiol.">
        <title>Complete genome sequence of Corynebacterium casei LMG S-19264T (=DSM 44701T), isolated from a smear-ripened cheese.</title>
        <authorList>
            <consortium name="US DOE Joint Genome Institute (JGI-PGF)"/>
            <person name="Walter F."/>
            <person name="Albersmeier A."/>
            <person name="Kalinowski J."/>
            <person name="Ruckert C."/>
        </authorList>
    </citation>
    <scope>NUCLEOTIDE SEQUENCE</scope>
    <source>
        <strain evidence="1">CGMCC 1.12987</strain>
    </source>
</reference>
<evidence type="ECO:0000313" key="1">
    <source>
        <dbReference type="EMBL" id="GGG14968.1"/>
    </source>
</evidence>
<reference evidence="1" key="2">
    <citation type="submission" date="2020-09" db="EMBL/GenBank/DDBJ databases">
        <authorList>
            <person name="Sun Q."/>
            <person name="Zhou Y."/>
        </authorList>
    </citation>
    <scope>NUCLEOTIDE SEQUENCE</scope>
    <source>
        <strain evidence="1">CGMCC 1.12987</strain>
    </source>
</reference>